<dbReference type="EMBL" id="JBHSAX010000013">
    <property type="protein sequence ID" value="MFC3962748.1"/>
    <property type="molecule type" value="Genomic_DNA"/>
</dbReference>
<reference evidence="2" key="1">
    <citation type="journal article" date="2019" name="Int. J. Syst. Evol. Microbiol.">
        <title>The Global Catalogue of Microorganisms (GCM) 10K type strain sequencing project: providing services to taxonomists for standard genome sequencing and annotation.</title>
        <authorList>
            <consortium name="The Broad Institute Genomics Platform"/>
            <consortium name="The Broad Institute Genome Sequencing Center for Infectious Disease"/>
            <person name="Wu L."/>
            <person name="Ma J."/>
        </authorList>
    </citation>
    <scope>NUCLEOTIDE SEQUENCE [LARGE SCALE GENOMIC DNA]</scope>
    <source>
        <strain evidence="2">CGMCC 4.7330</strain>
    </source>
</reference>
<dbReference type="Proteomes" id="UP001595696">
    <property type="component" value="Unassembled WGS sequence"/>
</dbReference>
<dbReference type="RefSeq" id="WP_378612511.1">
    <property type="nucleotide sequence ID" value="NZ_JBHSAX010000013.1"/>
</dbReference>
<dbReference type="Pfam" id="PF11253">
    <property type="entry name" value="DUF3052"/>
    <property type="match status" value="1"/>
</dbReference>
<dbReference type="InterPro" id="IPR021412">
    <property type="entry name" value="DUF3052"/>
</dbReference>
<evidence type="ECO:0000313" key="1">
    <source>
        <dbReference type="EMBL" id="MFC3962748.1"/>
    </source>
</evidence>
<name>A0ABV8DSA0_9NOCA</name>
<evidence type="ECO:0000313" key="2">
    <source>
        <dbReference type="Proteomes" id="UP001595696"/>
    </source>
</evidence>
<sequence length="134" mass="14282">MAEVSTSPADRLGFEAGQVVLEIGYDEDVDDDLRQAIESRIGQELVDEDYEELADGVVLWYRDDDGDLTDILVDANGSLGSGGTLWLLTPKTGREGYVQPSDIADAAHTAGLAQTSSATVAPEWSGAKLVAPKR</sequence>
<keyword evidence="2" id="KW-1185">Reference proteome</keyword>
<gene>
    <name evidence="1" type="ORF">ACFO0B_12205</name>
</gene>
<protein>
    <submittedName>
        <fullName evidence="1">DUF3052 domain-containing protein</fullName>
    </submittedName>
</protein>
<accession>A0ABV8DSA0</accession>
<organism evidence="1 2">
    <name type="scientific">Nocardia jiangsuensis</name>
    <dbReference type="NCBI Taxonomy" id="1691563"/>
    <lineage>
        <taxon>Bacteria</taxon>
        <taxon>Bacillati</taxon>
        <taxon>Actinomycetota</taxon>
        <taxon>Actinomycetes</taxon>
        <taxon>Mycobacteriales</taxon>
        <taxon>Nocardiaceae</taxon>
        <taxon>Nocardia</taxon>
    </lineage>
</organism>
<proteinExistence type="predicted"/>
<comment type="caution">
    <text evidence="1">The sequence shown here is derived from an EMBL/GenBank/DDBJ whole genome shotgun (WGS) entry which is preliminary data.</text>
</comment>